<dbReference type="PANTHER" id="PTHR17490">
    <property type="entry name" value="SUA5"/>
    <property type="match status" value="1"/>
</dbReference>
<comment type="function">
    <text evidence="13">Required for the formation of a threonylcarbamoyl group on adenosine at position 37 (t(6)A37) in tRNAs that read codons beginning with adenine.</text>
</comment>
<accession>A0A1G8DU15</accession>
<dbReference type="AlphaFoldDB" id="A0A1G8DU15"/>
<feature type="binding site" evidence="14">
    <location>
        <position position="188"/>
    </location>
    <ligand>
        <name>L-threonine</name>
        <dbReference type="ChEBI" id="CHEBI:57926"/>
    </ligand>
</feature>
<feature type="binding site" evidence="14">
    <location>
        <position position="65"/>
    </location>
    <ligand>
        <name>ATP</name>
        <dbReference type="ChEBI" id="CHEBI:30616"/>
    </ligand>
</feature>
<feature type="binding site" evidence="14">
    <location>
        <position position="202"/>
    </location>
    <ligand>
        <name>ATP</name>
        <dbReference type="ChEBI" id="CHEBI:30616"/>
    </ligand>
</feature>
<feature type="binding site" evidence="14">
    <location>
        <position position="148"/>
    </location>
    <ligand>
        <name>L-threonine</name>
        <dbReference type="ChEBI" id="CHEBI:57926"/>
    </ligand>
</feature>
<evidence type="ECO:0000259" key="15">
    <source>
        <dbReference type="PROSITE" id="PS51163"/>
    </source>
</evidence>
<comment type="similarity">
    <text evidence="2 13">Belongs to the SUA5 family.</text>
</comment>
<feature type="binding site" evidence="14">
    <location>
        <position position="69"/>
    </location>
    <ligand>
        <name>ATP</name>
        <dbReference type="ChEBI" id="CHEBI:30616"/>
    </ligand>
</feature>
<dbReference type="PANTHER" id="PTHR17490:SF16">
    <property type="entry name" value="THREONYLCARBAMOYL-AMP SYNTHASE"/>
    <property type="match status" value="1"/>
</dbReference>
<dbReference type="InterPro" id="IPR010923">
    <property type="entry name" value="T(6)A37_SUA5"/>
</dbReference>
<keyword evidence="6 13" id="KW-0808">Transferase</keyword>
<feature type="binding site" evidence="14">
    <location>
        <position position="42"/>
    </location>
    <ligand>
        <name>L-threonine</name>
        <dbReference type="ChEBI" id="CHEBI:57926"/>
    </ligand>
</feature>
<feature type="binding site" evidence="14">
    <location>
        <position position="128"/>
    </location>
    <ligand>
        <name>L-threonine</name>
        <dbReference type="ChEBI" id="CHEBI:57926"/>
    </ligand>
</feature>
<dbReference type="GO" id="GO:0006450">
    <property type="term" value="P:regulation of translational fidelity"/>
    <property type="evidence" value="ECO:0007669"/>
    <property type="project" value="TreeGrafter"/>
</dbReference>
<dbReference type="GO" id="GO:0061710">
    <property type="term" value="F:L-threonylcarbamoyladenylate synthase"/>
    <property type="evidence" value="ECO:0007669"/>
    <property type="project" value="UniProtKB-EC"/>
</dbReference>
<feature type="binding site" evidence="14">
    <location>
        <position position="241"/>
    </location>
    <ligand>
        <name>ATP</name>
        <dbReference type="ChEBI" id="CHEBI:30616"/>
    </ligand>
</feature>
<feature type="domain" description="YrdC-like" evidence="15">
    <location>
        <begin position="20"/>
        <end position="206"/>
    </location>
</feature>
<evidence type="ECO:0000313" key="17">
    <source>
        <dbReference type="EMBL" id="SDH61182.1"/>
    </source>
</evidence>
<evidence type="ECO:0000313" key="16">
    <source>
        <dbReference type="EMBL" id="QYY42619.1"/>
    </source>
</evidence>
<evidence type="ECO:0000256" key="9">
    <source>
        <dbReference type="ARBA" id="ARBA00022741"/>
    </source>
</evidence>
<feature type="binding site" evidence="14">
    <location>
        <position position="150"/>
    </location>
    <ligand>
        <name>ATP</name>
        <dbReference type="ChEBI" id="CHEBI:30616"/>
    </ligand>
</feature>
<dbReference type="InterPro" id="IPR006070">
    <property type="entry name" value="Sua5-like_dom"/>
</dbReference>
<protein>
    <recommendedName>
        <fullName evidence="4 13">Threonylcarbamoyl-AMP synthase</fullName>
        <shortName evidence="13">TC-AMP synthase</shortName>
        <ecNumber evidence="3 13">2.7.7.87</ecNumber>
    </recommendedName>
    <alternativeName>
        <fullName evidence="11 13">L-threonylcarbamoyladenylate synthase</fullName>
    </alternativeName>
</protein>
<dbReference type="PROSITE" id="PS51163">
    <property type="entry name" value="YRDC"/>
    <property type="match status" value="1"/>
</dbReference>
<dbReference type="PIRSF" id="PIRSF004930">
    <property type="entry name" value="Tln_factor_SUA5"/>
    <property type="match status" value="1"/>
</dbReference>
<gene>
    <name evidence="16" type="ORF">K3F53_17610</name>
    <name evidence="17" type="ORF">SAMN04489735_103634</name>
</gene>
<dbReference type="GO" id="GO:0008033">
    <property type="term" value="P:tRNA processing"/>
    <property type="evidence" value="ECO:0007669"/>
    <property type="project" value="UniProtKB-KW"/>
</dbReference>
<evidence type="ECO:0000256" key="14">
    <source>
        <dbReference type="PIRSR" id="PIRSR004930-1"/>
    </source>
</evidence>
<evidence type="ECO:0000256" key="5">
    <source>
        <dbReference type="ARBA" id="ARBA00022490"/>
    </source>
</evidence>
<dbReference type="Gene3D" id="3.40.50.11030">
    <property type="entry name" value="Threonylcarbamoyl-AMP synthase, C-terminal domain"/>
    <property type="match status" value="1"/>
</dbReference>
<reference evidence="17 18" key="1">
    <citation type="submission" date="2016-10" db="EMBL/GenBank/DDBJ databases">
        <authorList>
            <person name="de Groot N.N."/>
        </authorList>
    </citation>
    <scope>NUCLEOTIDE SEQUENCE [LARGE SCALE GENOMIC DNA]</scope>
    <source>
        <strain evidence="17 18">L 420-91</strain>
    </source>
</reference>
<keyword evidence="7 13" id="KW-0819">tRNA processing</keyword>
<dbReference type="EMBL" id="FNDE01000036">
    <property type="protein sequence ID" value="SDH61182.1"/>
    <property type="molecule type" value="Genomic_DNA"/>
</dbReference>
<evidence type="ECO:0000256" key="2">
    <source>
        <dbReference type="ARBA" id="ARBA00007663"/>
    </source>
</evidence>
<evidence type="ECO:0000256" key="13">
    <source>
        <dbReference type="PIRNR" id="PIRNR004930"/>
    </source>
</evidence>
<keyword evidence="8 13" id="KW-0548">Nucleotidyltransferase</keyword>
<name>A0A1G8DU15_ANETH</name>
<evidence type="ECO:0000256" key="1">
    <source>
        <dbReference type="ARBA" id="ARBA00004496"/>
    </source>
</evidence>
<dbReference type="Proteomes" id="UP000826616">
    <property type="component" value="Chromosome"/>
</dbReference>
<dbReference type="Pfam" id="PF03481">
    <property type="entry name" value="Sua5_C"/>
    <property type="match status" value="1"/>
</dbReference>
<keyword evidence="10 13" id="KW-0067">ATP-binding</keyword>
<keyword evidence="19" id="KW-1185">Reference proteome</keyword>
<dbReference type="EMBL" id="CP080764">
    <property type="protein sequence ID" value="QYY42619.1"/>
    <property type="molecule type" value="Genomic_DNA"/>
</dbReference>
<evidence type="ECO:0000256" key="6">
    <source>
        <dbReference type="ARBA" id="ARBA00022679"/>
    </source>
</evidence>
<comment type="subcellular location">
    <subcellularLocation>
        <location evidence="1 13">Cytoplasm</location>
    </subcellularLocation>
</comment>
<reference evidence="16 19" key="2">
    <citation type="submission" date="2021-08" db="EMBL/GenBank/DDBJ databases">
        <title>Complete genome sequence of the strain Aneurinibacillus thermoaerophilus CCM 8960.</title>
        <authorList>
            <person name="Musilova J."/>
            <person name="Kourilova X."/>
            <person name="Pernicova I."/>
            <person name="Bezdicek M."/>
            <person name="Lengerova M."/>
            <person name="Obruca S."/>
            <person name="Sedlar K."/>
        </authorList>
    </citation>
    <scope>NUCLEOTIDE SEQUENCE [LARGE SCALE GENOMIC DNA]</scope>
    <source>
        <strain evidence="16 19">CCM 8960</strain>
    </source>
</reference>
<proteinExistence type="inferred from homology"/>
<dbReference type="Proteomes" id="UP000198956">
    <property type="component" value="Unassembled WGS sequence"/>
</dbReference>
<dbReference type="GO" id="GO:0005524">
    <property type="term" value="F:ATP binding"/>
    <property type="evidence" value="ECO:0007669"/>
    <property type="project" value="UniProtKB-UniRule"/>
</dbReference>
<dbReference type="FunFam" id="3.90.870.10:FF:000008">
    <property type="entry name" value="Threonylcarbamoyl-AMP synthase"/>
    <property type="match status" value="1"/>
</dbReference>
<dbReference type="Pfam" id="PF01300">
    <property type="entry name" value="Sua5_yciO_yrdC"/>
    <property type="match status" value="1"/>
</dbReference>
<dbReference type="InterPro" id="IPR005145">
    <property type="entry name" value="Sua5_C"/>
</dbReference>
<dbReference type="GO" id="GO:0005737">
    <property type="term" value="C:cytoplasm"/>
    <property type="evidence" value="ECO:0007669"/>
    <property type="project" value="UniProtKB-SubCell"/>
</dbReference>
<dbReference type="NCBIfam" id="TIGR00057">
    <property type="entry name" value="L-threonylcarbamoyladenylate synthase"/>
    <property type="match status" value="1"/>
</dbReference>
<evidence type="ECO:0000256" key="3">
    <source>
        <dbReference type="ARBA" id="ARBA00012584"/>
    </source>
</evidence>
<dbReference type="OrthoDB" id="9814580at2"/>
<organism evidence="17 18">
    <name type="scientific">Aneurinibacillus thermoaerophilus</name>
    <dbReference type="NCBI Taxonomy" id="143495"/>
    <lineage>
        <taxon>Bacteria</taxon>
        <taxon>Bacillati</taxon>
        <taxon>Bacillota</taxon>
        <taxon>Bacilli</taxon>
        <taxon>Bacillales</taxon>
        <taxon>Paenibacillaceae</taxon>
        <taxon>Aneurinibacillus group</taxon>
        <taxon>Aneurinibacillus</taxon>
    </lineage>
</organism>
<evidence type="ECO:0000313" key="18">
    <source>
        <dbReference type="Proteomes" id="UP000198956"/>
    </source>
</evidence>
<feature type="binding site" evidence="14">
    <location>
        <position position="74"/>
    </location>
    <ligand>
        <name>L-threonine</name>
        <dbReference type="ChEBI" id="CHEBI:57926"/>
    </ligand>
</feature>
<evidence type="ECO:0000256" key="8">
    <source>
        <dbReference type="ARBA" id="ARBA00022695"/>
    </source>
</evidence>
<dbReference type="EC" id="2.7.7.87" evidence="3 13"/>
<evidence type="ECO:0000256" key="4">
    <source>
        <dbReference type="ARBA" id="ARBA00015492"/>
    </source>
</evidence>
<evidence type="ECO:0000256" key="11">
    <source>
        <dbReference type="ARBA" id="ARBA00029774"/>
    </source>
</evidence>
<keyword evidence="9 13" id="KW-0547">Nucleotide-binding</keyword>
<feature type="binding site" evidence="14">
    <location>
        <position position="158"/>
    </location>
    <ligand>
        <name>ATP</name>
        <dbReference type="ChEBI" id="CHEBI:30616"/>
    </ligand>
</feature>
<feature type="binding site" evidence="14">
    <location>
        <position position="124"/>
    </location>
    <ligand>
        <name>ATP</name>
        <dbReference type="ChEBI" id="CHEBI:30616"/>
    </ligand>
</feature>
<comment type="catalytic activity">
    <reaction evidence="12 13">
        <text>L-threonine + hydrogencarbonate + ATP = L-threonylcarbamoyladenylate + diphosphate + H2O</text>
        <dbReference type="Rhea" id="RHEA:36407"/>
        <dbReference type="ChEBI" id="CHEBI:15377"/>
        <dbReference type="ChEBI" id="CHEBI:17544"/>
        <dbReference type="ChEBI" id="CHEBI:30616"/>
        <dbReference type="ChEBI" id="CHEBI:33019"/>
        <dbReference type="ChEBI" id="CHEBI:57926"/>
        <dbReference type="ChEBI" id="CHEBI:73682"/>
        <dbReference type="EC" id="2.7.7.87"/>
    </reaction>
</comment>
<evidence type="ECO:0000256" key="7">
    <source>
        <dbReference type="ARBA" id="ARBA00022694"/>
    </source>
</evidence>
<dbReference type="InterPro" id="IPR050156">
    <property type="entry name" value="TC-AMP_synthase_SUA5"/>
</dbReference>
<evidence type="ECO:0000256" key="12">
    <source>
        <dbReference type="ARBA" id="ARBA00048366"/>
    </source>
</evidence>
<dbReference type="InterPro" id="IPR038385">
    <property type="entry name" value="Sua5/YwlC_C"/>
</dbReference>
<sequence>MKQETKYWNVDKFVDGLENYPQVREAALLLRQNELIAFPTETVYGLGGNGLVDKTVEKIYIAKGRPSDNPLILHIAERKQLGELVSEIPPLAEALMEAFWPGPLTIVFPKQLGVAMRASAGLNTIAIRMPDHPLALALIRASGLPIAAPSANLSGRPSPTTAQHVLEDLDGRIAGVLDGGSTGIGVESTVVDVTGDVPMILRPGGVTAEQIAEITGEVRMDPGILEEGVAPKSPGMKYRHYAPAGDMRLVKENSVEEMVRRIRKLAHEAQAQGKKVGILATAESKLCYGEDYVVIACGKRSDLISVARHLYDALRRFDQEGVDMIFSETFPESGVGAAIMNRLAKAAGGRYL</sequence>
<dbReference type="Gene3D" id="3.90.870.10">
    <property type="entry name" value="DHBP synthase"/>
    <property type="match status" value="1"/>
</dbReference>
<dbReference type="SUPFAM" id="SSF55821">
    <property type="entry name" value="YrdC/RibB"/>
    <property type="match status" value="1"/>
</dbReference>
<dbReference type="GeneID" id="97143200"/>
<dbReference type="InterPro" id="IPR017945">
    <property type="entry name" value="DHBP_synth_RibB-like_a/b_dom"/>
</dbReference>
<dbReference type="RefSeq" id="WP_057897389.1">
    <property type="nucleotide sequence ID" value="NZ_CP080764.1"/>
</dbReference>
<keyword evidence="5 13" id="KW-0963">Cytoplasm</keyword>
<evidence type="ECO:0000313" key="19">
    <source>
        <dbReference type="Proteomes" id="UP000826616"/>
    </source>
</evidence>
<dbReference type="GO" id="GO:0003725">
    <property type="term" value="F:double-stranded RNA binding"/>
    <property type="evidence" value="ECO:0007669"/>
    <property type="project" value="UniProtKB-UniRule"/>
</dbReference>
<dbReference type="GO" id="GO:0000049">
    <property type="term" value="F:tRNA binding"/>
    <property type="evidence" value="ECO:0007669"/>
    <property type="project" value="TreeGrafter"/>
</dbReference>
<evidence type="ECO:0000256" key="10">
    <source>
        <dbReference type="ARBA" id="ARBA00022840"/>
    </source>
</evidence>